<evidence type="ECO:0000256" key="3">
    <source>
        <dbReference type="ARBA" id="ARBA00022448"/>
    </source>
</evidence>
<sequence>MNTTAPPLLQVRDLHKRYGPLDVLKGISFDLHKGETLSLIGPSGSGKSTCLRCLNFLERPDGGSVTLDHQRIGQRQGGNGQWRFMTDSELAPQRAGIAMVFQLFYLWPHLTVRDNVALAPMKAMGLSRAEAYERADAMLAKVHLHHKAGEYPERLSGGQQQRVAIARALAQQPQLILFDEPTSALDPELVGEVLNVIHELADEGRSMILVTHEIRFARETADRVIFMEGGHIVEQGSAGDVIDRPQAVRTRQFLGQMLTAA</sequence>
<evidence type="ECO:0000259" key="8">
    <source>
        <dbReference type="PROSITE" id="PS50893"/>
    </source>
</evidence>
<evidence type="ECO:0000256" key="6">
    <source>
        <dbReference type="ARBA" id="ARBA00022840"/>
    </source>
</evidence>
<accession>A0ABN1K9F3</accession>
<keyword evidence="5" id="KW-0547">Nucleotide-binding</keyword>
<name>A0ABN1K9F3_9BURK</name>
<keyword evidence="6 9" id="KW-0067">ATP-binding</keyword>
<dbReference type="PROSITE" id="PS00211">
    <property type="entry name" value="ABC_TRANSPORTER_1"/>
    <property type="match status" value="1"/>
</dbReference>
<keyword evidence="4" id="KW-1003">Cell membrane</keyword>
<comment type="subcellular location">
    <subcellularLocation>
        <location evidence="1">Cell membrane</location>
        <topology evidence="1">Peripheral membrane protein</topology>
    </subcellularLocation>
</comment>
<keyword evidence="7" id="KW-0472">Membrane</keyword>
<dbReference type="Proteomes" id="UP001500279">
    <property type="component" value="Unassembled WGS sequence"/>
</dbReference>
<dbReference type="InterPro" id="IPR050086">
    <property type="entry name" value="MetN_ABC_transporter-like"/>
</dbReference>
<dbReference type="RefSeq" id="WP_141290001.1">
    <property type="nucleotide sequence ID" value="NZ_BAAAEW010000026.1"/>
</dbReference>
<evidence type="ECO:0000256" key="2">
    <source>
        <dbReference type="ARBA" id="ARBA00005417"/>
    </source>
</evidence>
<dbReference type="Pfam" id="PF00005">
    <property type="entry name" value="ABC_tran"/>
    <property type="match status" value="1"/>
</dbReference>
<gene>
    <name evidence="9" type="ORF">GCM10009107_40260</name>
</gene>
<evidence type="ECO:0000313" key="9">
    <source>
        <dbReference type="EMBL" id="GAA0759117.1"/>
    </source>
</evidence>
<comment type="caution">
    <text evidence="9">The sequence shown here is derived from an EMBL/GenBank/DDBJ whole genome shotgun (WGS) entry which is preliminary data.</text>
</comment>
<dbReference type="InterPro" id="IPR003593">
    <property type="entry name" value="AAA+_ATPase"/>
</dbReference>
<proteinExistence type="inferred from homology"/>
<dbReference type="InterPro" id="IPR030679">
    <property type="entry name" value="ABC_ATPase_HisP-typ"/>
</dbReference>
<dbReference type="CDD" id="cd03262">
    <property type="entry name" value="ABC_HisP_GlnQ"/>
    <property type="match status" value="1"/>
</dbReference>
<organism evidence="9 10">
    <name type="scientific">Ideonella azotifigens</name>
    <dbReference type="NCBI Taxonomy" id="513160"/>
    <lineage>
        <taxon>Bacteria</taxon>
        <taxon>Pseudomonadati</taxon>
        <taxon>Pseudomonadota</taxon>
        <taxon>Betaproteobacteria</taxon>
        <taxon>Burkholderiales</taxon>
        <taxon>Sphaerotilaceae</taxon>
        <taxon>Ideonella</taxon>
    </lineage>
</organism>
<dbReference type="InterPro" id="IPR003439">
    <property type="entry name" value="ABC_transporter-like_ATP-bd"/>
</dbReference>
<dbReference type="PANTHER" id="PTHR43166:SF35">
    <property type="entry name" value="L-CYSTINE IMPORT ATP-BINDING PROTEIN TCYN"/>
    <property type="match status" value="1"/>
</dbReference>
<dbReference type="PIRSF" id="PIRSF039085">
    <property type="entry name" value="ABC_ATPase_HisP"/>
    <property type="match status" value="1"/>
</dbReference>
<evidence type="ECO:0000256" key="5">
    <source>
        <dbReference type="ARBA" id="ARBA00022741"/>
    </source>
</evidence>
<comment type="similarity">
    <text evidence="2">Belongs to the ABC transporter superfamily.</text>
</comment>
<dbReference type="SUPFAM" id="SSF52540">
    <property type="entry name" value="P-loop containing nucleoside triphosphate hydrolases"/>
    <property type="match status" value="1"/>
</dbReference>
<dbReference type="PANTHER" id="PTHR43166">
    <property type="entry name" value="AMINO ACID IMPORT ATP-BINDING PROTEIN"/>
    <property type="match status" value="1"/>
</dbReference>
<evidence type="ECO:0000256" key="1">
    <source>
        <dbReference type="ARBA" id="ARBA00004202"/>
    </source>
</evidence>
<dbReference type="SMART" id="SM00382">
    <property type="entry name" value="AAA"/>
    <property type="match status" value="1"/>
</dbReference>
<evidence type="ECO:0000256" key="4">
    <source>
        <dbReference type="ARBA" id="ARBA00022475"/>
    </source>
</evidence>
<dbReference type="Gene3D" id="3.40.50.300">
    <property type="entry name" value="P-loop containing nucleotide triphosphate hydrolases"/>
    <property type="match status" value="1"/>
</dbReference>
<protein>
    <submittedName>
        <fullName evidence="9">ATP-binding cassette domain-containing protein</fullName>
    </submittedName>
</protein>
<keyword evidence="10" id="KW-1185">Reference proteome</keyword>
<evidence type="ECO:0000313" key="10">
    <source>
        <dbReference type="Proteomes" id="UP001500279"/>
    </source>
</evidence>
<dbReference type="PROSITE" id="PS50893">
    <property type="entry name" value="ABC_TRANSPORTER_2"/>
    <property type="match status" value="1"/>
</dbReference>
<reference evidence="9 10" key="1">
    <citation type="journal article" date="2019" name="Int. J. Syst. Evol. Microbiol.">
        <title>The Global Catalogue of Microorganisms (GCM) 10K type strain sequencing project: providing services to taxonomists for standard genome sequencing and annotation.</title>
        <authorList>
            <consortium name="The Broad Institute Genomics Platform"/>
            <consortium name="The Broad Institute Genome Sequencing Center for Infectious Disease"/>
            <person name="Wu L."/>
            <person name="Ma J."/>
        </authorList>
    </citation>
    <scope>NUCLEOTIDE SEQUENCE [LARGE SCALE GENOMIC DNA]</scope>
    <source>
        <strain evidence="9 10">JCM 15503</strain>
    </source>
</reference>
<dbReference type="GO" id="GO:0005524">
    <property type="term" value="F:ATP binding"/>
    <property type="evidence" value="ECO:0007669"/>
    <property type="project" value="UniProtKB-KW"/>
</dbReference>
<keyword evidence="3" id="KW-0813">Transport</keyword>
<dbReference type="InterPro" id="IPR027417">
    <property type="entry name" value="P-loop_NTPase"/>
</dbReference>
<dbReference type="InterPro" id="IPR017871">
    <property type="entry name" value="ABC_transporter-like_CS"/>
</dbReference>
<evidence type="ECO:0000256" key="7">
    <source>
        <dbReference type="ARBA" id="ARBA00023136"/>
    </source>
</evidence>
<dbReference type="EMBL" id="BAAAEW010000026">
    <property type="protein sequence ID" value="GAA0759117.1"/>
    <property type="molecule type" value="Genomic_DNA"/>
</dbReference>
<feature type="domain" description="ABC transporter" evidence="8">
    <location>
        <begin position="9"/>
        <end position="254"/>
    </location>
</feature>